<dbReference type="Gene3D" id="3.40.630.30">
    <property type="match status" value="1"/>
</dbReference>
<evidence type="ECO:0000259" key="1">
    <source>
        <dbReference type="PROSITE" id="PS51186"/>
    </source>
</evidence>
<keyword evidence="3" id="KW-1185">Reference proteome</keyword>
<dbReference type="Pfam" id="PF13508">
    <property type="entry name" value="Acetyltransf_7"/>
    <property type="match status" value="1"/>
</dbReference>
<gene>
    <name evidence="2" type="ORF">SAMN05216559_0492</name>
</gene>
<dbReference type="InterPro" id="IPR016181">
    <property type="entry name" value="Acyl_CoA_acyltransferase"/>
</dbReference>
<dbReference type="GO" id="GO:0016747">
    <property type="term" value="F:acyltransferase activity, transferring groups other than amino-acyl groups"/>
    <property type="evidence" value="ECO:0007669"/>
    <property type="project" value="InterPro"/>
</dbReference>
<dbReference type="RefSeq" id="WP_089813545.1">
    <property type="nucleotide sequence ID" value="NZ_FOZK01000001.1"/>
</dbReference>
<dbReference type="STRING" id="767519.SAMN05216559_0492"/>
<dbReference type="InterPro" id="IPR000182">
    <property type="entry name" value="GNAT_dom"/>
</dbReference>
<accession>A0A1I6KB41</accession>
<reference evidence="2 3" key="1">
    <citation type="submission" date="2016-10" db="EMBL/GenBank/DDBJ databases">
        <authorList>
            <person name="de Groot N.N."/>
        </authorList>
    </citation>
    <scope>NUCLEOTIDE SEQUENCE [LARGE SCALE GENOMIC DNA]</scope>
    <source>
        <strain evidence="2 3">CGMCC 1.10457</strain>
    </source>
</reference>
<sequence length="136" mass="14704">MRVREADPGEVAAVRNVLDGAALAVDHDLLRECLDQGAVLVATSTDSSSDDTAETDATVLGALVLDGDRIDAVAVRRNRRGQGIGTELVEAAAARRDRLVAEFDAGVRPFYERLGFDVEPTADPDRYRGLWTPERP</sequence>
<organism evidence="2 3">
    <name type="scientific">Halomicrobium zhouii</name>
    <dbReference type="NCBI Taxonomy" id="767519"/>
    <lineage>
        <taxon>Archaea</taxon>
        <taxon>Methanobacteriati</taxon>
        <taxon>Methanobacteriota</taxon>
        <taxon>Stenosarchaea group</taxon>
        <taxon>Halobacteria</taxon>
        <taxon>Halobacteriales</taxon>
        <taxon>Haloarculaceae</taxon>
        <taxon>Halomicrobium</taxon>
    </lineage>
</organism>
<evidence type="ECO:0000313" key="2">
    <source>
        <dbReference type="EMBL" id="SFR88472.1"/>
    </source>
</evidence>
<dbReference type="PROSITE" id="PS51186">
    <property type="entry name" value="GNAT"/>
    <property type="match status" value="1"/>
</dbReference>
<dbReference type="Proteomes" id="UP000199062">
    <property type="component" value="Unassembled WGS sequence"/>
</dbReference>
<keyword evidence="2" id="KW-0808">Transferase</keyword>
<dbReference type="SUPFAM" id="SSF55729">
    <property type="entry name" value="Acyl-CoA N-acyltransferases (Nat)"/>
    <property type="match status" value="1"/>
</dbReference>
<name>A0A1I6KB41_9EURY</name>
<feature type="domain" description="N-acetyltransferase" evidence="1">
    <location>
        <begin position="1"/>
        <end position="136"/>
    </location>
</feature>
<dbReference type="EMBL" id="FOZK01000001">
    <property type="protein sequence ID" value="SFR88472.1"/>
    <property type="molecule type" value="Genomic_DNA"/>
</dbReference>
<dbReference type="AlphaFoldDB" id="A0A1I6KB41"/>
<protein>
    <submittedName>
        <fullName evidence="2">Predicted N-acetyltransferase YhbS</fullName>
    </submittedName>
</protein>
<evidence type="ECO:0000313" key="3">
    <source>
        <dbReference type="Proteomes" id="UP000199062"/>
    </source>
</evidence>
<dbReference type="OrthoDB" id="194677at2157"/>
<proteinExistence type="predicted"/>
<dbReference type="CDD" id="cd04301">
    <property type="entry name" value="NAT_SF"/>
    <property type="match status" value="1"/>
</dbReference>